<dbReference type="Gene3D" id="1.10.150.260">
    <property type="entry name" value="YozE SAM-like"/>
    <property type="match status" value="1"/>
</dbReference>
<reference evidence="2 3" key="1">
    <citation type="submission" date="2018-02" db="EMBL/GenBank/DDBJ databases">
        <title>Comparative analysis of genomes of three Brevibacillus laterosporus strains producers of potent antimicrobials isolated from silage.</title>
        <authorList>
            <person name="Kojic M."/>
            <person name="Miljkovic M."/>
            <person name="Studholme D."/>
            <person name="Filipic B."/>
        </authorList>
    </citation>
    <scope>NUCLEOTIDE SEQUENCE [LARGE SCALE GENOMIC DNA]</scope>
    <source>
        <strain evidence="2 3">BGSP11</strain>
    </source>
</reference>
<dbReference type="Pfam" id="PF06855">
    <property type="entry name" value="YozE_SAM_like"/>
    <property type="match status" value="1"/>
</dbReference>
<dbReference type="InterPro" id="IPR036806">
    <property type="entry name" value="YozE_SAM-like_sf"/>
</dbReference>
<dbReference type="Proteomes" id="UP000239759">
    <property type="component" value="Unassembled WGS sequence"/>
</dbReference>
<sequence length="72" mass="8570">MGILTFKEWLAHFECVDRPIGDLAKDVKKNDNFPETNDYNELLNYIESSAKHRNVIETFENAWSYYLKDRPD</sequence>
<dbReference type="AlphaFoldDB" id="A0AAP8QG39"/>
<feature type="domain" description="YozE SAM-like" evidence="1">
    <location>
        <begin position="5"/>
        <end position="67"/>
    </location>
</feature>
<protein>
    <recommendedName>
        <fullName evidence="1">YozE SAM-like domain-containing protein</fullName>
    </recommendedName>
</protein>
<dbReference type="SUPFAM" id="SSF140652">
    <property type="entry name" value="YozE-like"/>
    <property type="match status" value="1"/>
</dbReference>
<evidence type="ECO:0000259" key="1">
    <source>
        <dbReference type="Pfam" id="PF06855"/>
    </source>
</evidence>
<proteinExistence type="predicted"/>
<dbReference type="InterPro" id="IPR023089">
    <property type="entry name" value="YozE_SAM-like"/>
</dbReference>
<organism evidence="2 3">
    <name type="scientific">Brevibacillus laterosporus</name>
    <name type="common">Bacillus laterosporus</name>
    <dbReference type="NCBI Taxonomy" id="1465"/>
    <lineage>
        <taxon>Bacteria</taxon>
        <taxon>Bacillati</taxon>
        <taxon>Bacillota</taxon>
        <taxon>Bacilli</taxon>
        <taxon>Bacillales</taxon>
        <taxon>Paenibacillaceae</taxon>
        <taxon>Brevibacillus</taxon>
    </lineage>
</organism>
<evidence type="ECO:0000313" key="3">
    <source>
        <dbReference type="Proteomes" id="UP000239759"/>
    </source>
</evidence>
<dbReference type="EMBL" id="PRKQ01000003">
    <property type="protein sequence ID" value="PPB10944.1"/>
    <property type="molecule type" value="Genomic_DNA"/>
</dbReference>
<gene>
    <name evidence="2" type="ORF">C4A77_04405</name>
</gene>
<evidence type="ECO:0000313" key="2">
    <source>
        <dbReference type="EMBL" id="PPB10944.1"/>
    </source>
</evidence>
<comment type="caution">
    <text evidence="2">The sequence shown here is derived from an EMBL/GenBank/DDBJ whole genome shotgun (WGS) entry which is preliminary data.</text>
</comment>
<name>A0AAP8QG39_BRELA</name>
<accession>A0AAP8QG39</accession>